<dbReference type="eggNOG" id="ENOG50334DS">
    <property type="taxonomic scope" value="Bacteria"/>
</dbReference>
<comment type="caution">
    <text evidence="2">The sequence shown here is derived from an EMBL/GenBank/DDBJ whole genome shotgun (WGS) entry which is preliminary data.</text>
</comment>
<dbReference type="RefSeq" id="WP_005058144.1">
    <property type="nucleotide sequence ID" value="NZ_KB849764.1"/>
</dbReference>
<keyword evidence="1" id="KW-0732">Signal</keyword>
<dbReference type="AlphaFoldDB" id="N9ECE8"/>
<dbReference type="STRING" id="262668.GCA_000931715_00475"/>
<feature type="chain" id="PRO_5004141246" description="Peptidase MA-like domain-containing protein" evidence="1">
    <location>
        <begin position="25"/>
        <end position="344"/>
    </location>
</feature>
<protein>
    <recommendedName>
        <fullName evidence="4">Peptidase MA-like domain-containing protein</fullName>
    </recommendedName>
</protein>
<sequence length="344" mass="39777">MNRTLISGRLLVFIPILFCADLNASSICASSKPTFITQLDKVYFADSDLRIFYTDNGLNAISSIRDENRNNVPDYIENIAIQANSVRRAWNHLGYQDPLNSPRYKDIEYIDIHVRKLNGLGLAYDKPHRHTNHPIKKNACALILEVNSNIANFTTESSLVSHELFHLYTYGYTMFKQPWLTESIAAWSEGLITKGNLGAYGQRKLPNTVHELNKYVLARTYKSSQLWNRLTLILDQSKGQLHLPSNISHARYVDGQPVFRDQSLKGSLFIRTFLENLSKQDKYLSRHNNWRPYEWKESLQRSSALNVELFSVLLKTIDLSSNQNKELRKFEFVLNSYINNEKIK</sequence>
<gene>
    <name evidence="2" type="ORF">F933_00446</name>
</gene>
<dbReference type="GeneID" id="29855499"/>
<dbReference type="Proteomes" id="UP000017670">
    <property type="component" value="Unassembled WGS sequence"/>
</dbReference>
<evidence type="ECO:0000313" key="3">
    <source>
        <dbReference type="Proteomes" id="UP000017670"/>
    </source>
</evidence>
<reference evidence="2 3" key="1">
    <citation type="submission" date="2013-02" db="EMBL/GenBank/DDBJ databases">
        <title>The Genome Sequence of Acinetobacter beijerinckii CIP 110307.</title>
        <authorList>
            <consortium name="The Broad Institute Genome Sequencing Platform"/>
            <consortium name="The Broad Institute Genome Sequencing Center for Infectious Disease"/>
            <person name="Cerqueira G."/>
            <person name="Feldgarden M."/>
            <person name="Courvalin P."/>
            <person name="Perichon B."/>
            <person name="Grillot-Courvalin C."/>
            <person name="Clermont D."/>
            <person name="Rocha E."/>
            <person name="Yoon E.-J."/>
            <person name="Nemec A."/>
            <person name="Walker B."/>
            <person name="Young S.K."/>
            <person name="Zeng Q."/>
            <person name="Gargeya S."/>
            <person name="Fitzgerald M."/>
            <person name="Haas B."/>
            <person name="Abouelleil A."/>
            <person name="Alvarado L."/>
            <person name="Arachchi H.M."/>
            <person name="Berlin A.M."/>
            <person name="Chapman S.B."/>
            <person name="Dewar J."/>
            <person name="Goldberg J."/>
            <person name="Griggs A."/>
            <person name="Gujja S."/>
            <person name="Hansen M."/>
            <person name="Howarth C."/>
            <person name="Imamovic A."/>
            <person name="Larimer J."/>
            <person name="McCowan C."/>
            <person name="Murphy C."/>
            <person name="Neiman D."/>
            <person name="Pearson M."/>
            <person name="Priest M."/>
            <person name="Roberts A."/>
            <person name="Saif S."/>
            <person name="Shea T."/>
            <person name="Sisk P."/>
            <person name="Sykes S."/>
            <person name="Wortman J."/>
            <person name="Nusbaum C."/>
            <person name="Birren B."/>
        </authorList>
    </citation>
    <scope>NUCLEOTIDE SEQUENCE [LARGE SCALE GENOMIC DNA]</scope>
    <source>
        <strain evidence="2 3">CIP 110307</strain>
    </source>
</reference>
<feature type="signal peptide" evidence="1">
    <location>
        <begin position="1"/>
        <end position="24"/>
    </location>
</feature>
<dbReference type="EMBL" id="APQL01000003">
    <property type="protein sequence ID" value="ENW07922.1"/>
    <property type="molecule type" value="Genomic_DNA"/>
</dbReference>
<organism evidence="2 3">
    <name type="scientific">Acinetobacter beijerinckii CIP 110307</name>
    <dbReference type="NCBI Taxonomy" id="1217648"/>
    <lineage>
        <taxon>Bacteria</taxon>
        <taxon>Pseudomonadati</taxon>
        <taxon>Pseudomonadota</taxon>
        <taxon>Gammaproteobacteria</taxon>
        <taxon>Moraxellales</taxon>
        <taxon>Moraxellaceae</taxon>
        <taxon>Acinetobacter</taxon>
    </lineage>
</organism>
<name>N9ECE8_9GAMM</name>
<evidence type="ECO:0000256" key="1">
    <source>
        <dbReference type="SAM" id="SignalP"/>
    </source>
</evidence>
<proteinExistence type="predicted"/>
<keyword evidence="3" id="KW-1185">Reference proteome</keyword>
<evidence type="ECO:0008006" key="4">
    <source>
        <dbReference type="Google" id="ProtNLM"/>
    </source>
</evidence>
<dbReference type="HOGENOM" id="CLU_069305_0_0_6"/>
<evidence type="ECO:0000313" key="2">
    <source>
        <dbReference type="EMBL" id="ENW07922.1"/>
    </source>
</evidence>
<accession>N9ECE8</accession>
<dbReference type="PATRIC" id="fig|1217648.3.peg.432"/>